<dbReference type="GO" id="GO:0043015">
    <property type="term" value="F:gamma-tubulin binding"/>
    <property type="evidence" value="ECO:0007669"/>
    <property type="project" value="InterPro"/>
</dbReference>
<dbReference type="OrthoDB" id="5860513at2759"/>
<proteinExistence type="inferred from homology"/>
<dbReference type="GO" id="GO:0051011">
    <property type="term" value="F:microtubule minus-end binding"/>
    <property type="evidence" value="ECO:0007669"/>
    <property type="project" value="TreeGrafter"/>
</dbReference>
<dbReference type="Gene3D" id="1.20.120.1900">
    <property type="entry name" value="Gamma-tubulin complex, C-terminal domain"/>
    <property type="match status" value="1"/>
</dbReference>
<keyword evidence="3" id="KW-0963">Cytoplasm</keyword>
<evidence type="ECO:0000259" key="7">
    <source>
        <dbReference type="Pfam" id="PF17681"/>
    </source>
</evidence>
<dbReference type="Proteomes" id="UP000007800">
    <property type="component" value="Unassembled WGS sequence"/>
</dbReference>
<evidence type="ECO:0000256" key="3">
    <source>
        <dbReference type="ARBA" id="ARBA00022490"/>
    </source>
</evidence>
<dbReference type="Pfam" id="PF04130">
    <property type="entry name" value="GCP_C_terminal"/>
    <property type="match status" value="1"/>
</dbReference>
<dbReference type="PANTHER" id="PTHR19302:SF14">
    <property type="entry name" value="GAMMA-TUBULIN COMPLEX COMPONENT 3"/>
    <property type="match status" value="1"/>
</dbReference>
<gene>
    <name evidence="8" type="ORF">Pmar_PMAR022642</name>
</gene>
<dbReference type="InterPro" id="IPR042241">
    <property type="entry name" value="GCP_C_sf"/>
</dbReference>
<keyword evidence="5" id="KW-0206">Cytoskeleton</keyword>
<evidence type="ECO:0000256" key="4">
    <source>
        <dbReference type="ARBA" id="ARBA00022701"/>
    </source>
</evidence>
<name>C5L9J6_PERM5</name>
<dbReference type="GO" id="GO:0000930">
    <property type="term" value="C:gamma-tubulin complex"/>
    <property type="evidence" value="ECO:0007669"/>
    <property type="project" value="TreeGrafter"/>
</dbReference>
<feature type="domain" description="Gamma tubulin complex component protein N-terminal" evidence="7">
    <location>
        <begin position="71"/>
        <end position="380"/>
    </location>
</feature>
<dbReference type="GO" id="GO:0031122">
    <property type="term" value="P:cytoplasmic microtubule organization"/>
    <property type="evidence" value="ECO:0007669"/>
    <property type="project" value="TreeGrafter"/>
</dbReference>
<dbReference type="GO" id="GO:0051321">
    <property type="term" value="P:meiotic cell cycle"/>
    <property type="evidence" value="ECO:0007669"/>
    <property type="project" value="TreeGrafter"/>
</dbReference>
<feature type="domain" description="Gamma tubulin complex component C-terminal" evidence="6">
    <location>
        <begin position="383"/>
        <end position="736"/>
    </location>
</feature>
<dbReference type="GO" id="GO:0007020">
    <property type="term" value="P:microtubule nucleation"/>
    <property type="evidence" value="ECO:0007669"/>
    <property type="project" value="InterPro"/>
</dbReference>
<evidence type="ECO:0000259" key="6">
    <source>
        <dbReference type="Pfam" id="PF04130"/>
    </source>
</evidence>
<sequence>MGIFAKGIRLIYRNDEDALAHACTQSTPNNEGAAVKMLSGSVAARGPSNSNTSNEVISVVEIKGATESELVRDLVFVLQGVDGSIFRFNPRTERYIFSGSSNGRDIELSARHGSACQDVCHVGGVYRRLLERCNRLLDDDESICTHAHSSPTAAAFATQIRERLMEYYRLTVTLESRVSGQEWTLQHLQAWVYQPGRQLAALERLTQVCLSENNGGAMISDIITLRDSRPANGVCARRCTSLRSVLDDIVSQTLQPLVATIRLWLTEGRIMKGNEEDFFIQGARQASNNNKNNSSDIWTSAFTIDFDKVPALISEEVALKIFVTGKSINFVRQCCSEGDWLSDQQQQIQQEETDPDSLTNMVQKAYRRETSLVFNLMMNKYRLQDHLLAVKKYLLLSQGDFVGHLLDLMSEQLSTRAQVLRVHTFRDLTDHALRLQRLGSASGNYDQQDEEEFDNRLTARLEKSGLSDTGWEVFSLDYIATQPVSVILHEEAMERYRKLFSISWRLHRAERQLSSAWSQQMIAHRTVLQAVVSRGKQRRRRSEGQPSSSLSTDSVGVVVHLLNICNALRHEMWHLVEHLRSFFAFNVIDTAWQKLRDSLESLAGQQEADLDRVLRLHEEYLTRLTGGHFLNHGDTPVGRKQMKVFDVLNELLNGIYQFTTLQERIYGDLSGAVVSHEADGNEMSLMDEATAAEFKRAVMERREEFLGNLQKFCAGAMDTKTELKHLVNRIDFNCFYY</sequence>
<evidence type="ECO:0000256" key="2">
    <source>
        <dbReference type="ARBA" id="ARBA00010337"/>
    </source>
</evidence>
<dbReference type="InParanoid" id="C5L9J6"/>
<comment type="similarity">
    <text evidence="2">Belongs to the TUBGCP family.</text>
</comment>
<dbReference type="EMBL" id="GG680505">
    <property type="protein sequence ID" value="EER06589.1"/>
    <property type="molecule type" value="Genomic_DNA"/>
</dbReference>
<organism evidence="9">
    <name type="scientific">Perkinsus marinus (strain ATCC 50983 / TXsc)</name>
    <dbReference type="NCBI Taxonomy" id="423536"/>
    <lineage>
        <taxon>Eukaryota</taxon>
        <taxon>Sar</taxon>
        <taxon>Alveolata</taxon>
        <taxon>Perkinsozoa</taxon>
        <taxon>Perkinsea</taxon>
        <taxon>Perkinsida</taxon>
        <taxon>Perkinsidae</taxon>
        <taxon>Perkinsus</taxon>
    </lineage>
</organism>
<dbReference type="OMA" id="WVYQPGR"/>
<dbReference type="InterPro" id="IPR041470">
    <property type="entry name" value="GCP_N"/>
</dbReference>
<dbReference type="GO" id="GO:0000278">
    <property type="term" value="P:mitotic cell cycle"/>
    <property type="evidence" value="ECO:0007669"/>
    <property type="project" value="TreeGrafter"/>
</dbReference>
<evidence type="ECO:0000313" key="8">
    <source>
        <dbReference type="EMBL" id="EER06589.1"/>
    </source>
</evidence>
<evidence type="ECO:0000256" key="1">
    <source>
        <dbReference type="ARBA" id="ARBA00004245"/>
    </source>
</evidence>
<dbReference type="RefSeq" id="XP_002774773.1">
    <property type="nucleotide sequence ID" value="XM_002774727.1"/>
</dbReference>
<comment type="subcellular location">
    <subcellularLocation>
        <location evidence="1">Cytoplasm</location>
        <location evidence="1">Cytoskeleton</location>
    </subcellularLocation>
</comment>
<dbReference type="InterPro" id="IPR007259">
    <property type="entry name" value="GCP"/>
</dbReference>
<dbReference type="InterPro" id="IPR040457">
    <property type="entry name" value="GCP_C"/>
</dbReference>
<keyword evidence="9" id="KW-1185">Reference proteome</keyword>
<keyword evidence="4" id="KW-0493">Microtubule</keyword>
<dbReference type="GO" id="GO:0005874">
    <property type="term" value="C:microtubule"/>
    <property type="evidence" value="ECO:0007669"/>
    <property type="project" value="UniProtKB-KW"/>
</dbReference>
<evidence type="ECO:0000313" key="9">
    <source>
        <dbReference type="Proteomes" id="UP000007800"/>
    </source>
</evidence>
<reference evidence="8 9" key="1">
    <citation type="submission" date="2008-07" db="EMBL/GenBank/DDBJ databases">
        <authorList>
            <person name="El-Sayed N."/>
            <person name="Caler E."/>
            <person name="Inman J."/>
            <person name="Amedeo P."/>
            <person name="Hass B."/>
            <person name="Wortman J."/>
        </authorList>
    </citation>
    <scope>NUCLEOTIDE SEQUENCE [LARGE SCALE GENOMIC DNA]</scope>
    <source>
        <strain evidence="9">ATCC 50983 / TXsc</strain>
    </source>
</reference>
<dbReference type="AlphaFoldDB" id="C5L9J6"/>
<evidence type="ECO:0000256" key="5">
    <source>
        <dbReference type="ARBA" id="ARBA00023212"/>
    </source>
</evidence>
<dbReference type="GO" id="GO:0000922">
    <property type="term" value="C:spindle pole"/>
    <property type="evidence" value="ECO:0007669"/>
    <property type="project" value="InterPro"/>
</dbReference>
<protein>
    <submittedName>
        <fullName evidence="8">Gamma-tubulin complex component, putative</fullName>
    </submittedName>
</protein>
<dbReference type="PANTHER" id="PTHR19302">
    <property type="entry name" value="GAMMA TUBULIN COMPLEX PROTEIN"/>
    <property type="match status" value="1"/>
</dbReference>
<accession>C5L9J6</accession>
<dbReference type="Pfam" id="PF17681">
    <property type="entry name" value="GCP_N_terminal"/>
    <property type="match status" value="1"/>
</dbReference>
<dbReference type="GO" id="GO:0051225">
    <property type="term" value="P:spindle assembly"/>
    <property type="evidence" value="ECO:0007669"/>
    <property type="project" value="TreeGrafter"/>
</dbReference>
<dbReference type="GeneID" id="9055922"/>